<keyword evidence="2" id="KW-0328">Glycosyltransferase</keyword>
<reference evidence="5 6" key="1">
    <citation type="submission" date="2017-12" db="EMBL/GenBank/DDBJ databases">
        <title>Corynebacterium mastitidis 16-1433 Genome.</title>
        <authorList>
            <person name="Gulvik C.A."/>
        </authorList>
    </citation>
    <scope>NUCLEOTIDE SEQUENCE [LARGE SCALE GENOMIC DNA]</scope>
    <source>
        <strain evidence="5 6">16-1433</strain>
    </source>
</reference>
<feature type="domain" description="Glycosyltransferase 2-like" evidence="4">
    <location>
        <begin position="17"/>
        <end position="169"/>
    </location>
</feature>
<dbReference type="OrthoDB" id="7665907at2"/>
<evidence type="ECO:0000256" key="3">
    <source>
        <dbReference type="ARBA" id="ARBA00022679"/>
    </source>
</evidence>
<dbReference type="InterPro" id="IPR001173">
    <property type="entry name" value="Glyco_trans_2-like"/>
</dbReference>
<evidence type="ECO:0000313" key="5">
    <source>
        <dbReference type="EMBL" id="PKF68923.1"/>
    </source>
</evidence>
<evidence type="ECO:0000256" key="1">
    <source>
        <dbReference type="ARBA" id="ARBA00006739"/>
    </source>
</evidence>
<dbReference type="InterPro" id="IPR050834">
    <property type="entry name" value="Glycosyltransf_2"/>
</dbReference>
<dbReference type="EMBL" id="PJAF01000010">
    <property type="protein sequence ID" value="PKF68923.1"/>
    <property type="molecule type" value="Genomic_DNA"/>
</dbReference>
<protein>
    <submittedName>
        <fullName evidence="5">Glycosyltransferase</fullName>
    </submittedName>
</protein>
<dbReference type="InterPro" id="IPR029044">
    <property type="entry name" value="Nucleotide-diphossugar_trans"/>
</dbReference>
<gene>
    <name evidence="5" type="ORF">CXB45_04680</name>
</gene>
<dbReference type="STRING" id="1121365.GCA_000375365_01964"/>
<dbReference type="Proteomes" id="UP000233249">
    <property type="component" value="Unassembled WGS sequence"/>
</dbReference>
<sequence>MSTLGAFALLYHGSVPDQVRASLESLAAQTHRADHIAIVQDGPVSPQLTEVIEGFAAEHPEATIVRLPRNVGGGLASAAGVDALSDDLIARLDTDDIADPQRFEKQCAFLERHPEVDILGTAMAEFEDSPDRVTAIRSLPERHEELARYAKMSSPINHPSVMMRARAIHKAGNYRDVHYMEDYDLFARALATGARFHNLPEPLTYFRVSAAQFRRRTGREMFAVERRMQRNLVSYGLIGKPRSWFNLAARNTYRLLPLWLLRRAHAWLFHRKRNAH</sequence>
<evidence type="ECO:0000256" key="2">
    <source>
        <dbReference type="ARBA" id="ARBA00022676"/>
    </source>
</evidence>
<dbReference type="Gene3D" id="3.90.550.10">
    <property type="entry name" value="Spore Coat Polysaccharide Biosynthesis Protein SpsA, Chain A"/>
    <property type="match status" value="1"/>
</dbReference>
<name>A0A2N0X891_9CORY</name>
<proteinExistence type="inferred from homology"/>
<dbReference type="PANTHER" id="PTHR43685:SF5">
    <property type="entry name" value="GLYCOSYLTRANSFERASE EPSE-RELATED"/>
    <property type="match status" value="1"/>
</dbReference>
<dbReference type="AlphaFoldDB" id="A0A2N0X891"/>
<accession>A0A2N0X891</accession>
<organism evidence="5 6">
    <name type="scientific">Corynebacterium mastitidis</name>
    <dbReference type="NCBI Taxonomy" id="161890"/>
    <lineage>
        <taxon>Bacteria</taxon>
        <taxon>Bacillati</taxon>
        <taxon>Actinomycetota</taxon>
        <taxon>Actinomycetes</taxon>
        <taxon>Mycobacteriales</taxon>
        <taxon>Corynebacteriaceae</taxon>
        <taxon>Corynebacterium</taxon>
    </lineage>
</organism>
<comment type="similarity">
    <text evidence="1">Belongs to the glycosyltransferase 2 family.</text>
</comment>
<dbReference type="GO" id="GO:0016757">
    <property type="term" value="F:glycosyltransferase activity"/>
    <property type="evidence" value="ECO:0007669"/>
    <property type="project" value="UniProtKB-KW"/>
</dbReference>
<keyword evidence="3 5" id="KW-0808">Transferase</keyword>
<comment type="caution">
    <text evidence="5">The sequence shown here is derived from an EMBL/GenBank/DDBJ whole genome shotgun (WGS) entry which is preliminary data.</text>
</comment>
<dbReference type="PANTHER" id="PTHR43685">
    <property type="entry name" value="GLYCOSYLTRANSFERASE"/>
    <property type="match status" value="1"/>
</dbReference>
<dbReference type="RefSeq" id="WP_101173416.1">
    <property type="nucleotide sequence ID" value="NZ_JAKRKB010000007.1"/>
</dbReference>
<evidence type="ECO:0000313" key="6">
    <source>
        <dbReference type="Proteomes" id="UP000233249"/>
    </source>
</evidence>
<evidence type="ECO:0000259" key="4">
    <source>
        <dbReference type="Pfam" id="PF00535"/>
    </source>
</evidence>
<dbReference type="SUPFAM" id="SSF53448">
    <property type="entry name" value="Nucleotide-diphospho-sugar transferases"/>
    <property type="match status" value="1"/>
</dbReference>
<dbReference type="Pfam" id="PF00535">
    <property type="entry name" value="Glycos_transf_2"/>
    <property type="match status" value="1"/>
</dbReference>